<evidence type="ECO:0000313" key="3">
    <source>
        <dbReference type="Proteomes" id="UP000579647"/>
    </source>
</evidence>
<dbReference type="GO" id="GO:0016747">
    <property type="term" value="F:acyltransferase activity, transferring groups other than amino-acyl groups"/>
    <property type="evidence" value="ECO:0007669"/>
    <property type="project" value="InterPro"/>
</dbReference>
<keyword evidence="2" id="KW-0808">Transferase</keyword>
<gene>
    <name evidence="2" type="ORF">HNR07_003187</name>
</gene>
<feature type="domain" description="N-acetyltransferase" evidence="1">
    <location>
        <begin position="89"/>
        <end position="230"/>
    </location>
</feature>
<reference evidence="2 3" key="1">
    <citation type="submission" date="2020-08" db="EMBL/GenBank/DDBJ databases">
        <title>Sequencing the genomes of 1000 actinobacteria strains.</title>
        <authorList>
            <person name="Klenk H.-P."/>
        </authorList>
    </citation>
    <scope>NUCLEOTIDE SEQUENCE [LARGE SCALE GENOMIC DNA]</scope>
    <source>
        <strain evidence="2 3">DSM 44598</strain>
    </source>
</reference>
<dbReference type="CDD" id="cd04301">
    <property type="entry name" value="NAT_SF"/>
    <property type="match status" value="1"/>
</dbReference>
<dbReference type="SUPFAM" id="SSF55729">
    <property type="entry name" value="Acyl-CoA N-acyltransferases (Nat)"/>
    <property type="match status" value="1"/>
</dbReference>
<dbReference type="Proteomes" id="UP000579647">
    <property type="component" value="Unassembled WGS sequence"/>
</dbReference>
<dbReference type="AlphaFoldDB" id="A0A840W512"/>
<dbReference type="InterPro" id="IPR016181">
    <property type="entry name" value="Acyl_CoA_acyltransferase"/>
</dbReference>
<evidence type="ECO:0000313" key="2">
    <source>
        <dbReference type="EMBL" id="MBB5492050.1"/>
    </source>
</evidence>
<name>A0A840W512_9ACTN</name>
<dbReference type="PANTHER" id="PTHR43072">
    <property type="entry name" value="N-ACETYLTRANSFERASE"/>
    <property type="match status" value="1"/>
</dbReference>
<dbReference type="InterPro" id="IPR056935">
    <property type="entry name" value="Rv0428c-like_C"/>
</dbReference>
<comment type="caution">
    <text evidence="2">The sequence shown here is derived from an EMBL/GenBank/DDBJ whole genome shotgun (WGS) entry which is preliminary data.</text>
</comment>
<sequence length="230" mass="24701">MHAWAARVTRDWPPFHSESRGGWRFGLAEGFTKRANCALVEDPGADVAEVTAFYRGHGLRPCVQVWPGEEAVDARLAEQGYAVVEPTLVLARELTERPRGPGATLVSDGPTERWTELFAETGVSPEWADGVVRILSGVTAAYGVHESGDGRGCAVLDGESVAICGMVTARAARGRGVAGAILADLLAWAHDKGARRAYLCVVADNEAALRLYRGAGFEEVSRYHNRVLAD</sequence>
<dbReference type="PROSITE" id="PS51186">
    <property type="entry name" value="GNAT"/>
    <property type="match status" value="1"/>
</dbReference>
<dbReference type="InterPro" id="IPR000182">
    <property type="entry name" value="GNAT_dom"/>
</dbReference>
<dbReference type="Pfam" id="PF24553">
    <property type="entry name" value="Rv0428c_C"/>
    <property type="match status" value="1"/>
</dbReference>
<dbReference type="EMBL" id="JACHDO010000001">
    <property type="protein sequence ID" value="MBB5492050.1"/>
    <property type="molecule type" value="Genomic_DNA"/>
</dbReference>
<protein>
    <submittedName>
        <fullName evidence="2">GNAT superfamily N-acetyltransferase</fullName>
    </submittedName>
</protein>
<dbReference type="RefSeq" id="WP_184365614.1">
    <property type="nucleotide sequence ID" value="NZ_BAAAKM010000015.1"/>
</dbReference>
<dbReference type="Gene3D" id="3.40.630.30">
    <property type="match status" value="1"/>
</dbReference>
<evidence type="ECO:0000259" key="1">
    <source>
        <dbReference type="PROSITE" id="PS51186"/>
    </source>
</evidence>
<keyword evidence="3" id="KW-1185">Reference proteome</keyword>
<proteinExistence type="predicted"/>
<dbReference type="PANTHER" id="PTHR43072:SF60">
    <property type="entry name" value="L-2,4-DIAMINOBUTYRIC ACID ACETYLTRANSFERASE"/>
    <property type="match status" value="1"/>
</dbReference>
<accession>A0A840W512</accession>
<organism evidence="2 3">
    <name type="scientific">Nocardiopsis metallicus</name>
    <dbReference type="NCBI Taxonomy" id="179819"/>
    <lineage>
        <taxon>Bacteria</taxon>
        <taxon>Bacillati</taxon>
        <taxon>Actinomycetota</taxon>
        <taxon>Actinomycetes</taxon>
        <taxon>Streptosporangiales</taxon>
        <taxon>Nocardiopsidaceae</taxon>
        <taxon>Nocardiopsis</taxon>
    </lineage>
</organism>